<evidence type="ECO:0000313" key="3">
    <source>
        <dbReference type="Proteomes" id="UP000828390"/>
    </source>
</evidence>
<organism evidence="2 3">
    <name type="scientific">Dreissena polymorpha</name>
    <name type="common">Zebra mussel</name>
    <name type="synonym">Mytilus polymorpha</name>
    <dbReference type="NCBI Taxonomy" id="45954"/>
    <lineage>
        <taxon>Eukaryota</taxon>
        <taxon>Metazoa</taxon>
        <taxon>Spiralia</taxon>
        <taxon>Lophotrochozoa</taxon>
        <taxon>Mollusca</taxon>
        <taxon>Bivalvia</taxon>
        <taxon>Autobranchia</taxon>
        <taxon>Heteroconchia</taxon>
        <taxon>Euheterodonta</taxon>
        <taxon>Imparidentia</taxon>
        <taxon>Neoheterodontei</taxon>
        <taxon>Myida</taxon>
        <taxon>Dreissenoidea</taxon>
        <taxon>Dreissenidae</taxon>
        <taxon>Dreissena</taxon>
    </lineage>
</organism>
<sequence>MFNTSGINRESPGRTVNDRRGTGNNRDGTGQNRDGTVASQGPIQTPSELRQRPVFRRWSPGEFRQSPGIAMALCQDATDIHRGPAWALPATTGVKPGRCRSSAGV</sequence>
<accession>A0A9D4HNS9</accession>
<name>A0A9D4HNS9_DREPO</name>
<feature type="compositionally biased region" description="Polar residues" evidence="1">
    <location>
        <begin position="37"/>
        <end position="48"/>
    </location>
</feature>
<reference evidence="2" key="1">
    <citation type="journal article" date="2019" name="bioRxiv">
        <title>The Genome of the Zebra Mussel, Dreissena polymorpha: A Resource for Invasive Species Research.</title>
        <authorList>
            <person name="McCartney M.A."/>
            <person name="Auch B."/>
            <person name="Kono T."/>
            <person name="Mallez S."/>
            <person name="Zhang Y."/>
            <person name="Obille A."/>
            <person name="Becker A."/>
            <person name="Abrahante J.E."/>
            <person name="Garbe J."/>
            <person name="Badalamenti J.P."/>
            <person name="Herman A."/>
            <person name="Mangelson H."/>
            <person name="Liachko I."/>
            <person name="Sullivan S."/>
            <person name="Sone E.D."/>
            <person name="Koren S."/>
            <person name="Silverstein K.A.T."/>
            <person name="Beckman K.B."/>
            <person name="Gohl D.M."/>
        </authorList>
    </citation>
    <scope>NUCLEOTIDE SEQUENCE</scope>
    <source>
        <strain evidence="2">Duluth1</strain>
        <tissue evidence="2">Whole animal</tissue>
    </source>
</reference>
<feature type="compositionally biased region" description="Low complexity" evidence="1">
    <location>
        <begin position="22"/>
        <end position="35"/>
    </location>
</feature>
<dbReference type="Proteomes" id="UP000828390">
    <property type="component" value="Unassembled WGS sequence"/>
</dbReference>
<feature type="region of interest" description="Disordered" evidence="1">
    <location>
        <begin position="1"/>
        <end position="63"/>
    </location>
</feature>
<dbReference type="AlphaFoldDB" id="A0A9D4HNS9"/>
<comment type="caution">
    <text evidence="2">The sequence shown here is derived from an EMBL/GenBank/DDBJ whole genome shotgun (WGS) entry which is preliminary data.</text>
</comment>
<keyword evidence="3" id="KW-1185">Reference proteome</keyword>
<evidence type="ECO:0000313" key="2">
    <source>
        <dbReference type="EMBL" id="KAH3727452.1"/>
    </source>
</evidence>
<gene>
    <name evidence="2" type="ORF">DPMN_053387</name>
</gene>
<reference evidence="2" key="2">
    <citation type="submission" date="2020-11" db="EMBL/GenBank/DDBJ databases">
        <authorList>
            <person name="McCartney M.A."/>
            <person name="Auch B."/>
            <person name="Kono T."/>
            <person name="Mallez S."/>
            <person name="Becker A."/>
            <person name="Gohl D.M."/>
            <person name="Silverstein K.A.T."/>
            <person name="Koren S."/>
            <person name="Bechman K.B."/>
            <person name="Herman A."/>
            <person name="Abrahante J.E."/>
            <person name="Garbe J."/>
        </authorList>
    </citation>
    <scope>NUCLEOTIDE SEQUENCE</scope>
    <source>
        <strain evidence="2">Duluth1</strain>
        <tissue evidence="2">Whole animal</tissue>
    </source>
</reference>
<protein>
    <submittedName>
        <fullName evidence="2">Uncharacterized protein</fullName>
    </submittedName>
</protein>
<proteinExistence type="predicted"/>
<evidence type="ECO:0000256" key="1">
    <source>
        <dbReference type="SAM" id="MobiDB-lite"/>
    </source>
</evidence>
<dbReference type="EMBL" id="JAIWYP010000012">
    <property type="protein sequence ID" value="KAH3727452.1"/>
    <property type="molecule type" value="Genomic_DNA"/>
</dbReference>